<dbReference type="InterPro" id="IPR023459">
    <property type="entry name" value="Tscrpt_elong_fac_GreA/B_fam"/>
</dbReference>
<dbReference type="GO" id="GO:0006354">
    <property type="term" value="P:DNA-templated transcription elongation"/>
    <property type="evidence" value="ECO:0007669"/>
    <property type="project" value="TreeGrafter"/>
</dbReference>
<evidence type="ECO:0000259" key="1">
    <source>
        <dbReference type="Pfam" id="PF01272"/>
    </source>
</evidence>
<dbReference type="Gene3D" id="3.10.50.30">
    <property type="entry name" value="Transcription elongation factor, GreA/GreB, C-terminal domain"/>
    <property type="match status" value="1"/>
</dbReference>
<sequence>MAFEKVKLRKEQRNYLLDRVVLEKPVDKDKKKSILLLKEKLEKAALFEGTELTDNYVQLNSIVTIKTSFGFKYGLQIVLPEEADIQSNKLSVFSSVGSAIYGNKEGDTVGWFFLNALEYVEIIKVSKMSNHIPKSLLRP</sequence>
<evidence type="ECO:0000313" key="3">
    <source>
        <dbReference type="Proteomes" id="UP000249248"/>
    </source>
</evidence>
<dbReference type="InterPro" id="IPR036953">
    <property type="entry name" value="GreA/GreB_C_sf"/>
</dbReference>
<accession>A0A2W1NI90</accession>
<dbReference type="GO" id="GO:0032784">
    <property type="term" value="P:regulation of DNA-templated transcription elongation"/>
    <property type="evidence" value="ECO:0007669"/>
    <property type="project" value="InterPro"/>
</dbReference>
<dbReference type="GO" id="GO:0070063">
    <property type="term" value="F:RNA polymerase binding"/>
    <property type="evidence" value="ECO:0007669"/>
    <property type="project" value="InterPro"/>
</dbReference>
<dbReference type="AlphaFoldDB" id="A0A2W1NI90"/>
<comment type="caution">
    <text evidence="2">The sequence shown here is derived from an EMBL/GenBank/DDBJ whole genome shotgun (WGS) entry which is preliminary data.</text>
</comment>
<organism evidence="2 3">
    <name type="scientific">Putridiphycobacter roseus</name>
    <dbReference type="NCBI Taxonomy" id="2219161"/>
    <lineage>
        <taxon>Bacteria</taxon>
        <taxon>Pseudomonadati</taxon>
        <taxon>Bacteroidota</taxon>
        <taxon>Flavobacteriia</taxon>
        <taxon>Flavobacteriales</taxon>
        <taxon>Crocinitomicaceae</taxon>
        <taxon>Putridiphycobacter</taxon>
    </lineage>
</organism>
<reference evidence="2 3" key="1">
    <citation type="submission" date="2018-06" db="EMBL/GenBank/DDBJ databases">
        <title>The draft genome sequence of Crocinitomix sp. SM1701.</title>
        <authorList>
            <person name="Zhang X."/>
        </authorList>
    </citation>
    <scope>NUCLEOTIDE SEQUENCE [LARGE SCALE GENOMIC DNA]</scope>
    <source>
        <strain evidence="2 3">SM1701</strain>
    </source>
</reference>
<keyword evidence="3" id="KW-1185">Reference proteome</keyword>
<dbReference type="OrthoDB" id="192847at2"/>
<dbReference type="PANTHER" id="PTHR30437:SF4">
    <property type="entry name" value="TRANSCRIPTION ELONGATION FACTOR GREA"/>
    <property type="match status" value="1"/>
</dbReference>
<dbReference type="GO" id="GO:0003677">
    <property type="term" value="F:DNA binding"/>
    <property type="evidence" value="ECO:0007669"/>
    <property type="project" value="InterPro"/>
</dbReference>
<feature type="domain" description="Transcription elongation factor GreA/GreB C-terminal" evidence="1">
    <location>
        <begin position="54"/>
        <end position="126"/>
    </location>
</feature>
<dbReference type="PANTHER" id="PTHR30437">
    <property type="entry name" value="TRANSCRIPTION ELONGATION FACTOR GREA"/>
    <property type="match status" value="1"/>
</dbReference>
<proteinExistence type="predicted"/>
<dbReference type="InterPro" id="IPR001437">
    <property type="entry name" value="Tscrpt_elong_fac_GreA/B_C"/>
</dbReference>
<dbReference type="Pfam" id="PF01272">
    <property type="entry name" value="GreA_GreB"/>
    <property type="match status" value="1"/>
</dbReference>
<dbReference type="Proteomes" id="UP000249248">
    <property type="component" value="Unassembled WGS sequence"/>
</dbReference>
<name>A0A2W1NI90_9FLAO</name>
<gene>
    <name evidence="2" type="ORF">DNU06_02630</name>
</gene>
<evidence type="ECO:0000313" key="2">
    <source>
        <dbReference type="EMBL" id="PZE18743.1"/>
    </source>
</evidence>
<protein>
    <recommendedName>
        <fullName evidence="1">Transcription elongation factor GreA/GreB C-terminal domain-containing protein</fullName>
    </recommendedName>
</protein>
<dbReference type="SUPFAM" id="SSF54534">
    <property type="entry name" value="FKBP-like"/>
    <property type="match status" value="1"/>
</dbReference>
<dbReference type="EMBL" id="QKSB01000001">
    <property type="protein sequence ID" value="PZE18743.1"/>
    <property type="molecule type" value="Genomic_DNA"/>
</dbReference>
<dbReference type="RefSeq" id="WP_111061644.1">
    <property type="nucleotide sequence ID" value="NZ_JBHUCU010000007.1"/>
</dbReference>